<evidence type="ECO:0000313" key="4">
    <source>
        <dbReference type="Proteomes" id="UP000199182"/>
    </source>
</evidence>
<name>A0A1G9WKL1_9FIRM</name>
<proteinExistence type="predicted"/>
<dbReference type="InterPro" id="IPR031629">
    <property type="entry name" value="DpaA_N"/>
</dbReference>
<dbReference type="AlphaFoldDB" id="A0A1G9WKL1"/>
<gene>
    <name evidence="3" type="ORF">SAMN05192585_10644</name>
</gene>
<protein>
    <submittedName>
        <fullName evidence="3">Dipicolinate synthase subunit A</fullName>
    </submittedName>
</protein>
<dbReference type="Pfam" id="PF02826">
    <property type="entry name" value="2-Hacid_dh_C"/>
    <property type="match status" value="1"/>
</dbReference>
<dbReference type="STRING" id="258515.SAMN05192585_10644"/>
<dbReference type="Proteomes" id="UP000199182">
    <property type="component" value="Unassembled WGS sequence"/>
</dbReference>
<feature type="domain" description="Dipicolinate synthase subunit A N-terminal" evidence="2">
    <location>
        <begin position="7"/>
        <end position="121"/>
    </location>
</feature>
<dbReference type="Pfam" id="PF16924">
    <property type="entry name" value="DpaA_N"/>
    <property type="match status" value="1"/>
</dbReference>
<sequence>MTKHYDFAVVGGDQRQVYMVNELIARGYTVIYYGRPDERITPKASEADSLVQALAGSYIILCPVPFTRNKTSIATLEEFTDGGVDYLLSNLKPSHTLFAGNIPAYAADYCTHEGIAYNDLMRRDDVAILNAISTAEGAVAEAIIRSDINLHQSNCLVTGFGRCARVLAKKLGGLDARVTVAARSRDARLSAQAYGYDAVSFEQLEEQLNRFDYIFNTIPAVILGADQIKKLNPQVTIIDIASAPGGIDFEAAKKLHINAVLCPGLPGRYAPQTSGIILADAIENILKTKTEKAV</sequence>
<dbReference type="SUPFAM" id="SSF51735">
    <property type="entry name" value="NAD(P)-binding Rossmann-fold domains"/>
    <property type="match status" value="1"/>
</dbReference>
<dbReference type="RefSeq" id="WP_092638374.1">
    <property type="nucleotide sequence ID" value="NZ_FNID01000006.1"/>
</dbReference>
<keyword evidence="4" id="KW-1185">Reference proteome</keyword>
<evidence type="ECO:0000313" key="3">
    <source>
        <dbReference type="EMBL" id="SDM85009.1"/>
    </source>
</evidence>
<organism evidence="3 4">
    <name type="scientific">Acetanaerobacterium elongatum</name>
    <dbReference type="NCBI Taxonomy" id="258515"/>
    <lineage>
        <taxon>Bacteria</taxon>
        <taxon>Bacillati</taxon>
        <taxon>Bacillota</taxon>
        <taxon>Clostridia</taxon>
        <taxon>Eubacteriales</taxon>
        <taxon>Oscillospiraceae</taxon>
        <taxon>Acetanaerobacterium</taxon>
    </lineage>
</organism>
<evidence type="ECO:0000259" key="1">
    <source>
        <dbReference type="Pfam" id="PF02826"/>
    </source>
</evidence>
<feature type="domain" description="D-isomer specific 2-hydroxyacid dehydrogenase NAD-binding" evidence="1">
    <location>
        <begin position="148"/>
        <end position="242"/>
    </location>
</feature>
<dbReference type="EMBL" id="FNID01000006">
    <property type="protein sequence ID" value="SDM85009.1"/>
    <property type="molecule type" value="Genomic_DNA"/>
</dbReference>
<reference evidence="3 4" key="1">
    <citation type="submission" date="2016-10" db="EMBL/GenBank/DDBJ databases">
        <authorList>
            <person name="de Groot N.N."/>
        </authorList>
    </citation>
    <scope>NUCLEOTIDE SEQUENCE [LARGE SCALE GENOMIC DNA]</scope>
    <source>
        <strain evidence="3 4">CGMCC 1.5012</strain>
    </source>
</reference>
<dbReference type="OrthoDB" id="8840764at2"/>
<dbReference type="GO" id="GO:0051287">
    <property type="term" value="F:NAD binding"/>
    <property type="evidence" value="ECO:0007669"/>
    <property type="project" value="InterPro"/>
</dbReference>
<accession>A0A1G9WKL1</accession>
<dbReference type="NCBIfam" id="NF006162">
    <property type="entry name" value="PRK08306.1"/>
    <property type="match status" value="1"/>
</dbReference>
<evidence type="ECO:0000259" key="2">
    <source>
        <dbReference type="Pfam" id="PF16924"/>
    </source>
</evidence>
<dbReference type="Gene3D" id="3.40.50.720">
    <property type="entry name" value="NAD(P)-binding Rossmann-like Domain"/>
    <property type="match status" value="1"/>
</dbReference>
<dbReference type="InterPro" id="IPR006140">
    <property type="entry name" value="D-isomer_DH_NAD-bd"/>
</dbReference>
<dbReference type="InterPro" id="IPR036291">
    <property type="entry name" value="NAD(P)-bd_dom_sf"/>
</dbReference>